<keyword evidence="4" id="KW-0964">Secreted</keyword>
<organism evidence="6 7">
    <name type="scientific">Clarias magur</name>
    <name type="common">Asian catfish</name>
    <name type="synonym">Macropteronotus magur</name>
    <dbReference type="NCBI Taxonomy" id="1594786"/>
    <lineage>
        <taxon>Eukaryota</taxon>
        <taxon>Metazoa</taxon>
        <taxon>Chordata</taxon>
        <taxon>Craniata</taxon>
        <taxon>Vertebrata</taxon>
        <taxon>Euteleostomi</taxon>
        <taxon>Actinopterygii</taxon>
        <taxon>Neopterygii</taxon>
        <taxon>Teleostei</taxon>
        <taxon>Ostariophysi</taxon>
        <taxon>Siluriformes</taxon>
        <taxon>Clariidae</taxon>
        <taxon>Clarias</taxon>
    </lineage>
</organism>
<reference evidence="6" key="1">
    <citation type="submission" date="2020-07" db="EMBL/GenBank/DDBJ databases">
        <title>Clarias magur genome sequencing, assembly and annotation.</title>
        <authorList>
            <person name="Kushwaha B."/>
            <person name="Kumar R."/>
            <person name="Das P."/>
            <person name="Joshi C.G."/>
            <person name="Kumar D."/>
            <person name="Nagpure N.S."/>
            <person name="Pandey M."/>
            <person name="Agarwal S."/>
            <person name="Srivastava S."/>
            <person name="Singh M."/>
            <person name="Sahoo L."/>
            <person name="Jayasankar P."/>
            <person name="Meher P.K."/>
            <person name="Koringa P.G."/>
            <person name="Iquebal M.A."/>
            <person name="Das S.P."/>
            <person name="Bit A."/>
            <person name="Patnaik S."/>
            <person name="Patel N."/>
            <person name="Shah T.M."/>
            <person name="Hinsu A."/>
            <person name="Jena J.K."/>
        </authorList>
    </citation>
    <scope>NUCLEOTIDE SEQUENCE</scope>
    <source>
        <strain evidence="6">CIFAMagur01</strain>
        <tissue evidence="6">Testis</tissue>
    </source>
</reference>
<keyword evidence="5" id="KW-0325">Glycoprotein</keyword>
<dbReference type="GO" id="GO:0005615">
    <property type="term" value="C:extracellular space"/>
    <property type="evidence" value="ECO:0007669"/>
    <property type="project" value="UniProtKB-KW"/>
</dbReference>
<dbReference type="EMBL" id="QNUK01000013">
    <property type="protein sequence ID" value="KAF5908393.1"/>
    <property type="molecule type" value="Genomic_DNA"/>
</dbReference>
<dbReference type="GO" id="GO:0005125">
    <property type="term" value="F:cytokine activity"/>
    <property type="evidence" value="ECO:0007669"/>
    <property type="project" value="UniProtKB-KW"/>
</dbReference>
<protein>
    <submittedName>
        <fullName evidence="6">Interferon gamma</fullName>
    </submittedName>
</protein>
<evidence type="ECO:0000256" key="2">
    <source>
        <dbReference type="ARBA" id="ARBA00007566"/>
    </source>
</evidence>
<dbReference type="Gene3D" id="1.20.1250.10">
    <property type="match status" value="1"/>
</dbReference>
<comment type="caution">
    <text evidence="6">The sequence shown here is derived from an EMBL/GenBank/DDBJ whole genome shotgun (WGS) entry which is preliminary data.</text>
</comment>
<dbReference type="InterPro" id="IPR009079">
    <property type="entry name" value="4_helix_cytokine-like_core"/>
</dbReference>
<evidence type="ECO:0000256" key="4">
    <source>
        <dbReference type="ARBA" id="ARBA00022525"/>
    </source>
</evidence>
<keyword evidence="7" id="KW-1185">Reference proteome</keyword>
<dbReference type="AlphaFoldDB" id="A0A8J4UHA4"/>
<dbReference type="SUPFAM" id="SSF47266">
    <property type="entry name" value="4-helical cytokines"/>
    <property type="match status" value="1"/>
</dbReference>
<dbReference type="GO" id="GO:0006955">
    <property type="term" value="P:immune response"/>
    <property type="evidence" value="ECO:0007669"/>
    <property type="project" value="InterPro"/>
</dbReference>
<comment type="subcellular location">
    <subcellularLocation>
        <location evidence="1">Secreted</location>
    </subcellularLocation>
</comment>
<comment type="similarity">
    <text evidence="2">Belongs to the type II (or gamma) interferon family.</text>
</comment>
<dbReference type="PANTHER" id="PTHR11419">
    <property type="entry name" value="INTERFERON GAMMA"/>
    <property type="match status" value="1"/>
</dbReference>
<dbReference type="GO" id="GO:0005133">
    <property type="term" value="F:type II interferon receptor binding"/>
    <property type="evidence" value="ECO:0007669"/>
    <property type="project" value="InterPro"/>
</dbReference>
<evidence type="ECO:0000313" key="7">
    <source>
        <dbReference type="Proteomes" id="UP000727407"/>
    </source>
</evidence>
<sequence>MGLTETKWVGEAVFTPYLGKVEDTCTCEKMMLLQMLHGYMEIFSDMLKKAKTIETKTSLKELQGSVKELRDKYKKEQAVWKKIHEIDALQKYNSTIQGGAVNDFITVYDKALEAGQQSKKSQSLLKSLLQR</sequence>
<dbReference type="Proteomes" id="UP000727407">
    <property type="component" value="Unassembled WGS sequence"/>
</dbReference>
<dbReference type="OrthoDB" id="8957647at2759"/>
<keyword evidence="3" id="KW-0202">Cytokine</keyword>
<proteinExistence type="inferred from homology"/>
<evidence type="ECO:0000313" key="6">
    <source>
        <dbReference type="EMBL" id="KAF5908393.1"/>
    </source>
</evidence>
<dbReference type="InterPro" id="IPR002069">
    <property type="entry name" value="Interferon_gamma"/>
</dbReference>
<evidence type="ECO:0000256" key="5">
    <source>
        <dbReference type="ARBA" id="ARBA00023180"/>
    </source>
</evidence>
<accession>A0A8J4UHA4</accession>
<dbReference type="PANTHER" id="PTHR11419:SF0">
    <property type="entry name" value="INTERFERON GAMMA"/>
    <property type="match status" value="1"/>
</dbReference>
<evidence type="ECO:0000256" key="1">
    <source>
        <dbReference type="ARBA" id="ARBA00004613"/>
    </source>
</evidence>
<gene>
    <name evidence="6" type="primary">ifng1r</name>
    <name evidence="6" type="ORF">DAT39_001810</name>
</gene>
<evidence type="ECO:0000256" key="3">
    <source>
        <dbReference type="ARBA" id="ARBA00022514"/>
    </source>
</evidence>
<name>A0A8J4UHA4_CLAMG</name>